<name>A0A5J5ESF2_9PEZI</name>
<dbReference type="Proteomes" id="UP000326924">
    <property type="component" value="Unassembled WGS sequence"/>
</dbReference>
<dbReference type="InParanoid" id="A0A5J5ESF2"/>
<dbReference type="AlphaFoldDB" id="A0A5J5ESF2"/>
<accession>A0A5J5ESF2</accession>
<evidence type="ECO:0000256" key="1">
    <source>
        <dbReference type="SAM" id="MobiDB-lite"/>
    </source>
</evidence>
<comment type="caution">
    <text evidence="2">The sequence shown here is derived from an EMBL/GenBank/DDBJ whole genome shotgun (WGS) entry which is preliminary data.</text>
</comment>
<feature type="region of interest" description="Disordered" evidence="1">
    <location>
        <begin position="120"/>
        <end position="146"/>
    </location>
</feature>
<dbReference type="EMBL" id="VXIS01000147">
    <property type="protein sequence ID" value="KAA8900905.1"/>
    <property type="molecule type" value="Genomic_DNA"/>
</dbReference>
<feature type="region of interest" description="Disordered" evidence="1">
    <location>
        <begin position="21"/>
        <end position="49"/>
    </location>
</feature>
<organism evidence="2 3">
    <name type="scientific">Sphaerosporella brunnea</name>
    <dbReference type="NCBI Taxonomy" id="1250544"/>
    <lineage>
        <taxon>Eukaryota</taxon>
        <taxon>Fungi</taxon>
        <taxon>Dikarya</taxon>
        <taxon>Ascomycota</taxon>
        <taxon>Pezizomycotina</taxon>
        <taxon>Pezizomycetes</taxon>
        <taxon>Pezizales</taxon>
        <taxon>Pyronemataceae</taxon>
        <taxon>Sphaerosporella</taxon>
    </lineage>
</organism>
<reference evidence="2 3" key="1">
    <citation type="submission" date="2019-09" db="EMBL/GenBank/DDBJ databases">
        <title>Draft genome of the ectomycorrhizal ascomycete Sphaerosporella brunnea.</title>
        <authorList>
            <consortium name="DOE Joint Genome Institute"/>
            <person name="Benucci G.M."/>
            <person name="Marozzi G."/>
            <person name="Antonielli L."/>
            <person name="Sanchez S."/>
            <person name="Marco P."/>
            <person name="Wang X."/>
            <person name="Falini L.B."/>
            <person name="Barry K."/>
            <person name="Haridas S."/>
            <person name="Lipzen A."/>
            <person name="Labutti K."/>
            <person name="Grigoriev I.V."/>
            <person name="Murat C."/>
            <person name="Martin F."/>
            <person name="Albertini E."/>
            <person name="Donnini D."/>
            <person name="Bonito G."/>
        </authorList>
    </citation>
    <scope>NUCLEOTIDE SEQUENCE [LARGE SCALE GENOMIC DNA]</scope>
    <source>
        <strain evidence="2 3">Sb_GMNB300</strain>
    </source>
</reference>
<keyword evidence="3" id="KW-1185">Reference proteome</keyword>
<feature type="compositionally biased region" description="Polar residues" evidence="1">
    <location>
        <begin position="127"/>
        <end position="136"/>
    </location>
</feature>
<evidence type="ECO:0000313" key="3">
    <source>
        <dbReference type="Proteomes" id="UP000326924"/>
    </source>
</evidence>
<proteinExistence type="predicted"/>
<gene>
    <name evidence="2" type="ORF">FN846DRAFT_123936</name>
</gene>
<sequence>MLSTEAVASTLYEALAHFRQQLHSQHQEHESSRPRNGKNRATEADEEVEAQRRLQLEAVENCLSAVPQMASVFSKPPSEKILAPAAQASSCDGPEVVPITLAEEEPYINPFTGLMVYPESKYRPGPSGTQPLSKNPTPHPQPANRERENIWIEELEPRSEPARPFPGTAPNLPQAISLQSPPETSGHDVLFYGYEAPPNYSEISLALEPVEPSRVKEQTNPSTTNSKSWGQILGLRGGKVKKSTAQKIQGKAPGVVELDAGKPPLPQKIPDSAVQPSTADLKPKRATLSVRQNRKAQPRSLIDQSVADPRTVEVFKAFSPIKSVRPSFRTPHSSKTSRFHLLLLSSPRSHRFHLLLHRQT</sequence>
<protein>
    <submittedName>
        <fullName evidence="2">Uncharacterized protein</fullName>
    </submittedName>
</protein>
<evidence type="ECO:0000313" key="2">
    <source>
        <dbReference type="EMBL" id="KAA8900905.1"/>
    </source>
</evidence>